<dbReference type="InterPro" id="IPR036271">
    <property type="entry name" value="Tet_transcr_reg_TetR-rel_C_sf"/>
</dbReference>
<evidence type="ECO:0000313" key="5">
    <source>
        <dbReference type="Proteomes" id="UP000294292"/>
    </source>
</evidence>
<dbReference type="EMBL" id="CP038015">
    <property type="protein sequence ID" value="QBP40406.1"/>
    <property type="molecule type" value="Genomic_DNA"/>
</dbReference>
<dbReference type="RefSeq" id="WP_134209134.1">
    <property type="nucleotide sequence ID" value="NZ_CP038015.1"/>
</dbReference>
<dbReference type="PROSITE" id="PS50977">
    <property type="entry name" value="HTH_TETR_2"/>
    <property type="match status" value="1"/>
</dbReference>
<feature type="DNA-binding region" description="H-T-H motif" evidence="2">
    <location>
        <begin position="29"/>
        <end position="48"/>
    </location>
</feature>
<dbReference type="Gene3D" id="1.10.357.10">
    <property type="entry name" value="Tetracycline Repressor, domain 2"/>
    <property type="match status" value="1"/>
</dbReference>
<name>A0A4P6ZY64_9BACL</name>
<dbReference type="SUPFAM" id="SSF46689">
    <property type="entry name" value="Homeodomain-like"/>
    <property type="match status" value="1"/>
</dbReference>
<dbReference type="Pfam" id="PF00440">
    <property type="entry name" value="TetR_N"/>
    <property type="match status" value="1"/>
</dbReference>
<organism evidence="4 5">
    <name type="scientific">Paenisporosarcina antarctica</name>
    <dbReference type="NCBI Taxonomy" id="417367"/>
    <lineage>
        <taxon>Bacteria</taxon>
        <taxon>Bacillati</taxon>
        <taxon>Bacillota</taxon>
        <taxon>Bacilli</taxon>
        <taxon>Bacillales</taxon>
        <taxon>Caryophanaceae</taxon>
        <taxon>Paenisporosarcina</taxon>
    </lineage>
</organism>
<accession>A0A4P6ZY64</accession>
<dbReference type="KEGG" id="panc:E2636_04355"/>
<dbReference type="GO" id="GO:0003677">
    <property type="term" value="F:DNA binding"/>
    <property type="evidence" value="ECO:0007669"/>
    <property type="project" value="UniProtKB-UniRule"/>
</dbReference>
<gene>
    <name evidence="4" type="ORF">E2636_04355</name>
</gene>
<keyword evidence="5" id="KW-1185">Reference proteome</keyword>
<feature type="domain" description="HTH tetR-type" evidence="3">
    <location>
        <begin position="6"/>
        <end position="66"/>
    </location>
</feature>
<dbReference type="OrthoDB" id="153047at2"/>
<keyword evidence="1 2" id="KW-0238">DNA-binding</keyword>
<protein>
    <submittedName>
        <fullName evidence="4">TetR/AcrR family transcriptional regulator</fullName>
    </submittedName>
</protein>
<sequence>MARQKKMDEAEMLKETEKLLLERGYEGFSFKALSANLDIARSTIYEYYSHKDDLITDYMFILVKKVMDEMEKIKSETTGLDTMKEWLKLFMRYDQVHYMISMRSQLDQSESEIARNRLKQMDGLHGKMFFMLSNQVKKAKELGEVRDDLPNELVASFFFHSILSRPANDENIEGWANKLNDIIENGVRPHKES</sequence>
<proteinExistence type="predicted"/>
<dbReference type="PRINTS" id="PR00455">
    <property type="entry name" value="HTHTETR"/>
</dbReference>
<evidence type="ECO:0000313" key="4">
    <source>
        <dbReference type="EMBL" id="QBP40406.1"/>
    </source>
</evidence>
<evidence type="ECO:0000256" key="1">
    <source>
        <dbReference type="ARBA" id="ARBA00023125"/>
    </source>
</evidence>
<reference evidence="4 5" key="1">
    <citation type="submission" date="2019-03" db="EMBL/GenBank/DDBJ databases">
        <title>Complete genome sequence of Paenisporosarcina antarctica CGMCC 1.6503T.</title>
        <authorList>
            <person name="Rong J.-C."/>
            <person name="Chi N.-Y."/>
            <person name="Zhang Q.-F."/>
        </authorList>
    </citation>
    <scope>NUCLEOTIDE SEQUENCE [LARGE SCALE GENOMIC DNA]</scope>
    <source>
        <strain evidence="4 5">CGMCC 1.6503</strain>
    </source>
</reference>
<dbReference type="AlphaFoldDB" id="A0A4P6ZY64"/>
<dbReference type="Proteomes" id="UP000294292">
    <property type="component" value="Chromosome"/>
</dbReference>
<evidence type="ECO:0000256" key="2">
    <source>
        <dbReference type="PROSITE-ProRule" id="PRU00335"/>
    </source>
</evidence>
<evidence type="ECO:0000259" key="3">
    <source>
        <dbReference type="PROSITE" id="PS50977"/>
    </source>
</evidence>
<dbReference type="InterPro" id="IPR009057">
    <property type="entry name" value="Homeodomain-like_sf"/>
</dbReference>
<dbReference type="SUPFAM" id="SSF48498">
    <property type="entry name" value="Tetracyclin repressor-like, C-terminal domain"/>
    <property type="match status" value="1"/>
</dbReference>
<dbReference type="InterPro" id="IPR001647">
    <property type="entry name" value="HTH_TetR"/>
</dbReference>